<dbReference type="Gene3D" id="3.40.1800.20">
    <property type="match status" value="1"/>
</dbReference>
<feature type="region of interest" description="Disordered" evidence="7">
    <location>
        <begin position="77"/>
        <end position="108"/>
    </location>
</feature>
<evidence type="ECO:0000256" key="4">
    <source>
        <dbReference type="ARBA" id="ARBA00023125"/>
    </source>
</evidence>
<dbReference type="GO" id="GO:0003677">
    <property type="term" value="F:DNA binding"/>
    <property type="evidence" value="ECO:0007669"/>
    <property type="project" value="UniProtKB-UniRule"/>
</dbReference>
<dbReference type="PROSITE" id="PS50950">
    <property type="entry name" value="ZF_THAP"/>
    <property type="match status" value="1"/>
</dbReference>
<dbReference type="InterPro" id="IPR006612">
    <property type="entry name" value="THAP_Znf"/>
</dbReference>
<evidence type="ECO:0000259" key="8">
    <source>
        <dbReference type="PROSITE" id="PS50950"/>
    </source>
</evidence>
<proteinExistence type="predicted"/>
<feature type="domain" description="THAP-type" evidence="8">
    <location>
        <begin position="1"/>
        <end position="78"/>
    </location>
</feature>
<feature type="domain" description="ZAD" evidence="9">
    <location>
        <begin position="109"/>
        <end position="185"/>
    </location>
</feature>
<gene>
    <name evidence="10" type="ORF">RN001_013528</name>
</gene>
<dbReference type="Pfam" id="PF07776">
    <property type="entry name" value="zf-AD"/>
    <property type="match status" value="1"/>
</dbReference>
<organism evidence="10 11">
    <name type="scientific">Aquatica leii</name>
    <dbReference type="NCBI Taxonomy" id="1421715"/>
    <lineage>
        <taxon>Eukaryota</taxon>
        <taxon>Metazoa</taxon>
        <taxon>Ecdysozoa</taxon>
        <taxon>Arthropoda</taxon>
        <taxon>Hexapoda</taxon>
        <taxon>Insecta</taxon>
        <taxon>Pterygota</taxon>
        <taxon>Neoptera</taxon>
        <taxon>Endopterygota</taxon>
        <taxon>Coleoptera</taxon>
        <taxon>Polyphaga</taxon>
        <taxon>Elateriformia</taxon>
        <taxon>Elateroidea</taxon>
        <taxon>Lampyridae</taxon>
        <taxon>Luciolinae</taxon>
        <taxon>Aquatica</taxon>
    </lineage>
</organism>
<keyword evidence="11" id="KW-1185">Reference proteome</keyword>
<keyword evidence="2 5" id="KW-0863">Zinc-finger</keyword>
<dbReference type="Proteomes" id="UP001353858">
    <property type="component" value="Unassembled WGS sequence"/>
</dbReference>
<feature type="compositionally biased region" description="Acidic residues" evidence="7">
    <location>
        <begin position="91"/>
        <end position="106"/>
    </location>
</feature>
<keyword evidence="3 6" id="KW-0862">Zinc</keyword>
<protein>
    <recommendedName>
        <fullName evidence="12">ZAD domain-containing protein</fullName>
    </recommendedName>
</protein>
<evidence type="ECO:0000313" key="10">
    <source>
        <dbReference type="EMBL" id="KAK4874168.1"/>
    </source>
</evidence>
<evidence type="ECO:0000313" key="11">
    <source>
        <dbReference type="Proteomes" id="UP001353858"/>
    </source>
</evidence>
<evidence type="ECO:0000256" key="3">
    <source>
        <dbReference type="ARBA" id="ARBA00022833"/>
    </source>
</evidence>
<evidence type="ECO:0000256" key="2">
    <source>
        <dbReference type="ARBA" id="ARBA00022771"/>
    </source>
</evidence>
<dbReference type="SUPFAM" id="SSF57716">
    <property type="entry name" value="Glucocorticoid receptor-like (DNA-binding domain)"/>
    <property type="match status" value="2"/>
</dbReference>
<dbReference type="GO" id="GO:0008270">
    <property type="term" value="F:zinc ion binding"/>
    <property type="evidence" value="ECO:0007669"/>
    <property type="project" value="UniProtKB-UniRule"/>
</dbReference>
<accession>A0AAN7SLM9</accession>
<evidence type="ECO:0000256" key="5">
    <source>
        <dbReference type="PROSITE-ProRule" id="PRU00309"/>
    </source>
</evidence>
<dbReference type="SMART" id="SM00980">
    <property type="entry name" value="THAP"/>
    <property type="match status" value="1"/>
</dbReference>
<dbReference type="GO" id="GO:0005634">
    <property type="term" value="C:nucleus"/>
    <property type="evidence" value="ECO:0007669"/>
    <property type="project" value="InterPro"/>
</dbReference>
<name>A0AAN7SLM9_9COLE</name>
<dbReference type="PROSITE" id="PS51915">
    <property type="entry name" value="ZAD"/>
    <property type="match status" value="1"/>
</dbReference>
<dbReference type="Pfam" id="PF05485">
    <property type="entry name" value="THAP"/>
    <property type="match status" value="1"/>
</dbReference>
<feature type="binding site" evidence="6">
    <location>
        <position position="111"/>
    </location>
    <ligand>
        <name>Zn(2+)</name>
        <dbReference type="ChEBI" id="CHEBI:29105"/>
    </ligand>
</feature>
<dbReference type="SMART" id="SM00692">
    <property type="entry name" value="DM3"/>
    <property type="match status" value="1"/>
</dbReference>
<evidence type="ECO:0000256" key="7">
    <source>
        <dbReference type="SAM" id="MobiDB-lite"/>
    </source>
</evidence>
<evidence type="ECO:0000259" key="9">
    <source>
        <dbReference type="PROSITE" id="PS51915"/>
    </source>
</evidence>
<keyword evidence="1 6" id="KW-0479">Metal-binding</keyword>
<evidence type="ECO:0000256" key="6">
    <source>
        <dbReference type="PROSITE-ProRule" id="PRU01263"/>
    </source>
</evidence>
<feature type="binding site" evidence="6">
    <location>
        <position position="114"/>
    </location>
    <ligand>
        <name>Zn(2+)</name>
        <dbReference type="ChEBI" id="CHEBI:29105"/>
    </ligand>
</feature>
<feature type="binding site" evidence="6">
    <location>
        <position position="158"/>
    </location>
    <ligand>
        <name>Zn(2+)</name>
        <dbReference type="ChEBI" id="CHEBI:29105"/>
    </ligand>
</feature>
<dbReference type="AlphaFoldDB" id="A0AAN7SLM9"/>
<dbReference type="SMART" id="SM00868">
    <property type="entry name" value="zf-AD"/>
    <property type="match status" value="1"/>
</dbReference>
<evidence type="ECO:0008006" key="12">
    <source>
        <dbReference type="Google" id="ProtNLM"/>
    </source>
</evidence>
<keyword evidence="4 5" id="KW-0238">DNA-binding</keyword>
<comment type="caution">
    <text evidence="10">The sequence shown here is derived from an EMBL/GenBank/DDBJ whole genome shotgun (WGS) entry which is preliminary data.</text>
</comment>
<dbReference type="InterPro" id="IPR012934">
    <property type="entry name" value="Znf_AD"/>
</dbReference>
<dbReference type="EMBL" id="JARPUR010000006">
    <property type="protein sequence ID" value="KAK4874168.1"/>
    <property type="molecule type" value="Genomic_DNA"/>
</dbReference>
<sequence>MSKCIVSNCKSKRGVPFPKDPEIKEKWLDGLQLDNDDVKPGSIVCFLHFDPADLRDDSNSKGRRLVNRLKRGAIPCIVDPQDTSSNSTPTDYDDEPEEKDTEETETEEKTCRGCMSDKNLESHIFDVMEKNVTICSALMLCVHSLTITKGDRFPKYLCKSCLGMLKIAYKFRKKCLLTDSVLRTNRRKRLLANNDETEVSKKACLEKEAKAEQQSTLDISSLDEFEVIFEDSASRDEEDESDQDKSLDDIEKNMEEIHGDCLSKHTKSQVHSEMNVKQENAIENVEDILSTLEGGIASDKSEKSAHHAKKIVVKSNFPTAYKKGDTSLDIKLPKGVKIKPVQKYSNVGKYQSTVRYGVYDSMFVQADEYLFEIGLAKSNVRQLRCTVPTCPALAKQLVNTNGEPSLIVEVTSPHNHPAPVETAKKKQMFLCLMRKKMQSDRTLNIRIIYEDACIQDPEIKQVVPLRNVINEICRHQLMHKTKPVNSFEDFFSWIESETFEKLHFTHHNQQFYQEKYHVAEDSSMAVLFGNTEIIQMTSESKVMYVDASFKIDTNEDFKYQLVTVLVWVDDSYYPILFALVNKKSQLIFRKIFGYLRDYLAPELRPQEIITDYEANLYYALAEIYVDSNIGGSVFYYTQNLYKKICSLNLSRDLETNSYFRNIYHMLLMLPLLPVNTILDGLNSIELEAKNLNISSLARPVFDHVRTQWILNVTPELFCVHKLENRINENVIAPFKKLRDYLLITKGKMQKAHVTIMHVIEKIIELEAFLRGTYSRTDKKSFGRDLSSFQKKNVLRAWQFIEDHPKIEISNFFSKVLGYIKCMENQLWIWGFYRYDGDTDDILINATHFSIVSPNDEVAEDLLEEPQEEYLEYMEGQENTIVMEAVIDQDGVLQTSEEIAETEDIVDNKQAQQFESAFLKYVYQ</sequence>
<evidence type="ECO:0000256" key="1">
    <source>
        <dbReference type="ARBA" id="ARBA00022723"/>
    </source>
</evidence>
<reference evidence="11" key="1">
    <citation type="submission" date="2023-01" db="EMBL/GenBank/DDBJ databases">
        <title>Key to firefly adult light organ development and bioluminescence: homeobox transcription factors regulate luciferase expression and transportation to peroxisome.</title>
        <authorList>
            <person name="Fu X."/>
        </authorList>
    </citation>
    <scope>NUCLEOTIDE SEQUENCE [LARGE SCALE GENOMIC DNA]</scope>
</reference>
<feature type="binding site" evidence="6">
    <location>
        <position position="161"/>
    </location>
    <ligand>
        <name>Zn(2+)</name>
        <dbReference type="ChEBI" id="CHEBI:29105"/>
    </ligand>
</feature>